<dbReference type="EMBL" id="JAHBMH010000044">
    <property type="protein sequence ID" value="KAK1935898.1"/>
    <property type="molecule type" value="Genomic_DNA"/>
</dbReference>
<proteinExistence type="predicted"/>
<reference evidence="1" key="2">
    <citation type="submission" date="2021-05" db="EMBL/GenBank/DDBJ databases">
        <authorList>
            <person name="Pain A."/>
        </authorList>
    </citation>
    <scope>NUCLEOTIDE SEQUENCE</scope>
    <source>
        <strain evidence="1">1802A</strain>
    </source>
</reference>
<organism evidence="1 2">
    <name type="scientific">Babesia divergens</name>
    <dbReference type="NCBI Taxonomy" id="32595"/>
    <lineage>
        <taxon>Eukaryota</taxon>
        <taxon>Sar</taxon>
        <taxon>Alveolata</taxon>
        <taxon>Apicomplexa</taxon>
        <taxon>Aconoidasida</taxon>
        <taxon>Piroplasmida</taxon>
        <taxon>Babesiidae</taxon>
        <taxon>Babesia</taxon>
    </lineage>
</organism>
<gene>
    <name evidence="1" type="ORF">X943_000276</name>
</gene>
<accession>A0AAD9GCB2</accession>
<dbReference type="AlphaFoldDB" id="A0AAD9GCB2"/>
<comment type="caution">
    <text evidence="1">The sequence shown here is derived from an EMBL/GenBank/DDBJ whole genome shotgun (WGS) entry which is preliminary data.</text>
</comment>
<evidence type="ECO:0000313" key="2">
    <source>
        <dbReference type="Proteomes" id="UP001195914"/>
    </source>
</evidence>
<name>A0AAD9GCB2_BABDI</name>
<protein>
    <submittedName>
        <fullName evidence="1">Uncharacterized protein</fullName>
    </submittedName>
</protein>
<dbReference type="Proteomes" id="UP001195914">
    <property type="component" value="Unassembled WGS sequence"/>
</dbReference>
<evidence type="ECO:0000313" key="1">
    <source>
        <dbReference type="EMBL" id="KAK1935898.1"/>
    </source>
</evidence>
<keyword evidence="2" id="KW-1185">Reference proteome</keyword>
<sequence>MFQGFTDPWNIFHKPFNVVLEHLRLQGVLVGTIKKVAGPEVVSVGSGIVRDSQAGLLKAVIKVFNEPSTKCIRPDFLTELLKEEDCTGQM</sequence>
<reference evidence="1" key="1">
    <citation type="journal article" date="2014" name="Nucleic Acids Res.">
        <title>The evolutionary dynamics of variant antigen genes in Babesia reveal a history of genomic innovation underlying host-parasite interaction.</title>
        <authorList>
            <person name="Jackson A.P."/>
            <person name="Otto T.D."/>
            <person name="Darby A."/>
            <person name="Ramaprasad A."/>
            <person name="Xia D."/>
            <person name="Echaide I.E."/>
            <person name="Farber M."/>
            <person name="Gahlot S."/>
            <person name="Gamble J."/>
            <person name="Gupta D."/>
            <person name="Gupta Y."/>
            <person name="Jackson L."/>
            <person name="Malandrin L."/>
            <person name="Malas T.B."/>
            <person name="Moussa E."/>
            <person name="Nair M."/>
            <person name="Reid A.J."/>
            <person name="Sanders M."/>
            <person name="Sharma J."/>
            <person name="Tracey A."/>
            <person name="Quail M.A."/>
            <person name="Weir W."/>
            <person name="Wastling J.M."/>
            <person name="Hall N."/>
            <person name="Willadsen P."/>
            <person name="Lingelbach K."/>
            <person name="Shiels B."/>
            <person name="Tait A."/>
            <person name="Berriman M."/>
            <person name="Allred D.R."/>
            <person name="Pain A."/>
        </authorList>
    </citation>
    <scope>NUCLEOTIDE SEQUENCE</scope>
    <source>
        <strain evidence="1">1802A</strain>
    </source>
</reference>